<comment type="caution">
    <text evidence="8">The sequence shown here is derived from an EMBL/GenBank/DDBJ whole genome shotgun (WGS) entry which is preliminary data.</text>
</comment>
<keyword evidence="5 8" id="KW-0067">ATP-binding</keyword>
<dbReference type="PROSITE" id="PS50893">
    <property type="entry name" value="ABC_TRANSPORTER_2"/>
    <property type="match status" value="1"/>
</dbReference>
<dbReference type="NCBIfam" id="TIGR01727">
    <property type="entry name" value="oligo_HPY"/>
    <property type="match status" value="1"/>
</dbReference>
<accession>A0A323UKR7</accession>
<feature type="domain" description="ABC transporter" evidence="7">
    <location>
        <begin position="17"/>
        <end position="267"/>
    </location>
</feature>
<dbReference type="InterPro" id="IPR003593">
    <property type="entry name" value="AAA+_ATPase"/>
</dbReference>
<dbReference type="InterPro" id="IPR003439">
    <property type="entry name" value="ABC_transporter-like_ATP-bd"/>
</dbReference>
<dbReference type="GO" id="GO:0005524">
    <property type="term" value="F:ATP binding"/>
    <property type="evidence" value="ECO:0007669"/>
    <property type="project" value="UniProtKB-KW"/>
</dbReference>
<dbReference type="EMBL" id="QKQS01000023">
    <property type="protein sequence ID" value="PZA11556.1"/>
    <property type="molecule type" value="Genomic_DNA"/>
</dbReference>
<comment type="subcellular location">
    <subcellularLocation>
        <location evidence="1">Cell inner membrane</location>
        <topology evidence="1">Peripheral membrane protein</topology>
    </subcellularLocation>
</comment>
<name>A0A323UKR7_RHOPL</name>
<dbReference type="CDD" id="cd03257">
    <property type="entry name" value="ABC_NikE_OppD_transporters"/>
    <property type="match status" value="1"/>
</dbReference>
<evidence type="ECO:0000313" key="8">
    <source>
        <dbReference type="EMBL" id="PZA11556.1"/>
    </source>
</evidence>
<sequence>MMIHEDIRPADGDPYLLDVNDLVVHFRTGRKRPWDKPSFVHAVDGVSFRVKRGTTFGIVGESGSGKSTTAQAIMRLVQATSGQVVFRGEDIMPLTGEPLRKARKHLQIVFQDPFSALDPRRRAGDQIREPLDLLEIGSRSERDARVRKLLAEVGLPPEAADLFPHQFSGGQRQRLCIARALAPEPELIVCDEAVSALDVAIQAQILNLLKKLQRERGLTYIFISHDLGVIQQFCDEIAVMYLGKIAEQAPASALFTAPRHPYTWSLVSAAVPPGPLRDELKAKYLVKGEPPSPVDPPPGCRFAQRCPFAEARCREVLPFLDAAGHEHYVACHRKDEIGVPDFTPRVTSGQIG</sequence>
<dbReference type="Gene3D" id="3.40.50.300">
    <property type="entry name" value="P-loop containing nucleotide triphosphate hydrolases"/>
    <property type="match status" value="1"/>
</dbReference>
<dbReference type="InterPro" id="IPR017871">
    <property type="entry name" value="ABC_transporter-like_CS"/>
</dbReference>
<evidence type="ECO:0000256" key="5">
    <source>
        <dbReference type="ARBA" id="ARBA00022840"/>
    </source>
</evidence>
<dbReference type="GO" id="GO:0016887">
    <property type="term" value="F:ATP hydrolysis activity"/>
    <property type="evidence" value="ECO:0007669"/>
    <property type="project" value="InterPro"/>
</dbReference>
<dbReference type="FunFam" id="3.40.50.300:FF:000016">
    <property type="entry name" value="Oligopeptide ABC transporter ATP-binding component"/>
    <property type="match status" value="1"/>
</dbReference>
<dbReference type="InterPro" id="IPR013563">
    <property type="entry name" value="Oligopep_ABC_C"/>
</dbReference>
<dbReference type="Pfam" id="PF00005">
    <property type="entry name" value="ABC_tran"/>
    <property type="match status" value="1"/>
</dbReference>
<gene>
    <name evidence="8" type="ORF">DNX69_15245</name>
</gene>
<evidence type="ECO:0000256" key="2">
    <source>
        <dbReference type="ARBA" id="ARBA00005417"/>
    </source>
</evidence>
<proteinExistence type="inferred from homology"/>
<dbReference type="AlphaFoldDB" id="A0A323UKR7"/>
<keyword evidence="4" id="KW-0547">Nucleotide-binding</keyword>
<comment type="function">
    <text evidence="6">Involved in beta-(1--&gt;2)glucan export. Transmembrane domains (TMD) form a pore in the inner membrane and the ATP-binding domain (NBD) is responsible for energy generation.</text>
</comment>
<dbReference type="InterPro" id="IPR027417">
    <property type="entry name" value="P-loop_NTPase"/>
</dbReference>
<keyword evidence="3" id="KW-0813">Transport</keyword>
<evidence type="ECO:0000256" key="3">
    <source>
        <dbReference type="ARBA" id="ARBA00022448"/>
    </source>
</evidence>
<evidence type="ECO:0000256" key="1">
    <source>
        <dbReference type="ARBA" id="ARBA00004417"/>
    </source>
</evidence>
<dbReference type="PROSITE" id="PS00211">
    <property type="entry name" value="ABC_TRANSPORTER_1"/>
    <property type="match status" value="1"/>
</dbReference>
<dbReference type="Pfam" id="PF08352">
    <property type="entry name" value="oligo_HPY"/>
    <property type="match status" value="1"/>
</dbReference>
<evidence type="ECO:0000256" key="6">
    <source>
        <dbReference type="ARBA" id="ARBA00024722"/>
    </source>
</evidence>
<organism evidence="8 9">
    <name type="scientific">Rhodopseudomonas palustris</name>
    <dbReference type="NCBI Taxonomy" id="1076"/>
    <lineage>
        <taxon>Bacteria</taxon>
        <taxon>Pseudomonadati</taxon>
        <taxon>Pseudomonadota</taxon>
        <taxon>Alphaproteobacteria</taxon>
        <taxon>Hyphomicrobiales</taxon>
        <taxon>Nitrobacteraceae</taxon>
        <taxon>Rhodopseudomonas</taxon>
    </lineage>
</organism>
<dbReference type="InterPro" id="IPR050319">
    <property type="entry name" value="ABC_transp_ATP-bind"/>
</dbReference>
<dbReference type="Proteomes" id="UP000248134">
    <property type="component" value="Unassembled WGS sequence"/>
</dbReference>
<dbReference type="GO" id="GO:0055085">
    <property type="term" value="P:transmembrane transport"/>
    <property type="evidence" value="ECO:0007669"/>
    <property type="project" value="UniProtKB-ARBA"/>
</dbReference>
<dbReference type="OrthoDB" id="7328866at2"/>
<dbReference type="RefSeq" id="WP_110787642.1">
    <property type="nucleotide sequence ID" value="NZ_QKQS01000023.1"/>
</dbReference>
<dbReference type="GO" id="GO:0005886">
    <property type="term" value="C:plasma membrane"/>
    <property type="evidence" value="ECO:0007669"/>
    <property type="project" value="UniProtKB-SubCell"/>
</dbReference>
<dbReference type="SMART" id="SM00382">
    <property type="entry name" value="AAA"/>
    <property type="match status" value="1"/>
</dbReference>
<dbReference type="PANTHER" id="PTHR43776:SF7">
    <property type="entry name" value="D,D-DIPEPTIDE TRANSPORT ATP-BINDING PROTEIN DDPF-RELATED"/>
    <property type="match status" value="1"/>
</dbReference>
<evidence type="ECO:0000256" key="4">
    <source>
        <dbReference type="ARBA" id="ARBA00022741"/>
    </source>
</evidence>
<protein>
    <submittedName>
        <fullName evidence="8">Peptide ABC transporter ATP-binding protein</fullName>
    </submittedName>
</protein>
<evidence type="ECO:0000259" key="7">
    <source>
        <dbReference type="PROSITE" id="PS50893"/>
    </source>
</evidence>
<evidence type="ECO:0000313" key="9">
    <source>
        <dbReference type="Proteomes" id="UP000248134"/>
    </source>
</evidence>
<dbReference type="PANTHER" id="PTHR43776">
    <property type="entry name" value="TRANSPORT ATP-BINDING PROTEIN"/>
    <property type="match status" value="1"/>
</dbReference>
<reference evidence="8 9" key="1">
    <citation type="submission" date="2018-06" db="EMBL/GenBank/DDBJ databases">
        <title>Draft Whole-Genome Sequence of the purple photosynthetic bacterium Rhodospeudomonas palustris XCP.</title>
        <authorList>
            <person name="Rayyan A."/>
            <person name="Meyer T.E."/>
            <person name="Kyndt J.A."/>
        </authorList>
    </citation>
    <scope>NUCLEOTIDE SEQUENCE [LARGE SCALE GENOMIC DNA]</scope>
    <source>
        <strain evidence="8 9">XCP</strain>
    </source>
</reference>
<dbReference type="SUPFAM" id="SSF52540">
    <property type="entry name" value="P-loop containing nucleoside triphosphate hydrolases"/>
    <property type="match status" value="1"/>
</dbReference>
<dbReference type="GO" id="GO:0015833">
    <property type="term" value="P:peptide transport"/>
    <property type="evidence" value="ECO:0007669"/>
    <property type="project" value="InterPro"/>
</dbReference>
<comment type="similarity">
    <text evidence="2">Belongs to the ABC transporter superfamily.</text>
</comment>